<dbReference type="Proteomes" id="UP000229342">
    <property type="component" value="Unassembled WGS sequence"/>
</dbReference>
<gene>
    <name evidence="1" type="ORF">COV91_01435</name>
</gene>
<protein>
    <recommendedName>
        <fullName evidence="3">Response regulatory domain-containing protein</fullName>
    </recommendedName>
</protein>
<evidence type="ECO:0000313" key="1">
    <source>
        <dbReference type="EMBL" id="PIQ68969.1"/>
    </source>
</evidence>
<accession>A0A2H0KCK2</accession>
<reference evidence="1 2" key="1">
    <citation type="submission" date="2017-09" db="EMBL/GenBank/DDBJ databases">
        <title>Depth-based differentiation of microbial function through sediment-hosted aquifers and enrichment of novel symbionts in the deep terrestrial subsurface.</title>
        <authorList>
            <person name="Probst A.J."/>
            <person name="Ladd B."/>
            <person name="Jarett J.K."/>
            <person name="Geller-Mcgrath D.E."/>
            <person name="Sieber C.M."/>
            <person name="Emerson J.B."/>
            <person name="Anantharaman K."/>
            <person name="Thomas B.C."/>
            <person name="Malmstrom R."/>
            <person name="Stieglmeier M."/>
            <person name="Klingl A."/>
            <person name="Woyke T."/>
            <person name="Ryan C.M."/>
            <person name="Banfield J.F."/>
        </authorList>
    </citation>
    <scope>NUCLEOTIDE SEQUENCE [LARGE SCALE GENOMIC DNA]</scope>
    <source>
        <strain evidence="1">CG11_big_fil_rev_8_21_14_0_20_46_11</strain>
    </source>
</reference>
<organism evidence="1 2">
    <name type="scientific">Candidatus Taylorbacteria bacterium CG11_big_fil_rev_8_21_14_0_20_46_11</name>
    <dbReference type="NCBI Taxonomy" id="1975025"/>
    <lineage>
        <taxon>Bacteria</taxon>
        <taxon>Candidatus Tayloriibacteriota</taxon>
    </lineage>
</organism>
<dbReference type="InterPro" id="IPR011006">
    <property type="entry name" value="CheY-like_superfamily"/>
</dbReference>
<dbReference type="EMBL" id="PCVG01000017">
    <property type="protein sequence ID" value="PIQ68969.1"/>
    <property type="molecule type" value="Genomic_DNA"/>
</dbReference>
<name>A0A2H0KCK2_9BACT</name>
<proteinExistence type="predicted"/>
<dbReference type="AlphaFoldDB" id="A0A2H0KCK2"/>
<dbReference type="Gene3D" id="3.40.50.2300">
    <property type="match status" value="1"/>
</dbReference>
<evidence type="ECO:0008006" key="3">
    <source>
        <dbReference type="Google" id="ProtNLM"/>
    </source>
</evidence>
<dbReference type="SUPFAM" id="SSF52172">
    <property type="entry name" value="CheY-like"/>
    <property type="match status" value="1"/>
</dbReference>
<comment type="caution">
    <text evidence="1">The sequence shown here is derived from an EMBL/GenBank/DDBJ whole genome shotgun (WGS) entry which is preliminary data.</text>
</comment>
<sequence length="253" mass="27649">MNVHIAIQGPVGKAIQQVLNLFGEHSYTDFENAKLVLVDSKEELLRLHTSDKYFVVLSVKEPSKLPANSEWQGMPELAKLIPLISDEAAIDRKLGKTTSVSGQEVPIERILGGGFHILVVDDSKENRKLAKQLLDGHTLSVASSYGQAMEVLTTGDFPSVVLTDLYLPMSRHGALSVDAIEIGRLVPYGLLIALEAARNGADVAIVTDANHHQDCISAAFDTMRHTYSVNGKKLLLLNNCGKDWAKALELLRK</sequence>
<evidence type="ECO:0000313" key="2">
    <source>
        <dbReference type="Proteomes" id="UP000229342"/>
    </source>
</evidence>